<dbReference type="SUPFAM" id="SSF56300">
    <property type="entry name" value="Metallo-dependent phosphatases"/>
    <property type="match status" value="1"/>
</dbReference>
<dbReference type="InterPro" id="IPR029052">
    <property type="entry name" value="Metallo-depent_PP-like"/>
</dbReference>
<dbReference type="InParanoid" id="A0A078B704"/>
<keyword evidence="3" id="KW-1185">Reference proteome</keyword>
<dbReference type="Proteomes" id="UP000039865">
    <property type="component" value="Unassembled WGS sequence"/>
</dbReference>
<evidence type="ECO:0000313" key="3">
    <source>
        <dbReference type="Proteomes" id="UP000039865"/>
    </source>
</evidence>
<dbReference type="OrthoDB" id="289898at2759"/>
<protein>
    <recommendedName>
        <fullName evidence="1">Calcineurin-like phosphoesterase domain-containing protein</fullName>
    </recommendedName>
</protein>
<name>A0A078B704_STYLE</name>
<accession>A0A078B704</accession>
<dbReference type="Pfam" id="PF00149">
    <property type="entry name" value="Metallophos"/>
    <property type="match status" value="1"/>
</dbReference>
<evidence type="ECO:0000313" key="2">
    <source>
        <dbReference type="EMBL" id="CDW90169.1"/>
    </source>
</evidence>
<dbReference type="OMA" id="NVHGHTH"/>
<organism evidence="2 3">
    <name type="scientific">Stylonychia lemnae</name>
    <name type="common">Ciliate</name>
    <dbReference type="NCBI Taxonomy" id="5949"/>
    <lineage>
        <taxon>Eukaryota</taxon>
        <taxon>Sar</taxon>
        <taxon>Alveolata</taxon>
        <taxon>Ciliophora</taxon>
        <taxon>Intramacronucleata</taxon>
        <taxon>Spirotrichea</taxon>
        <taxon>Stichotrichia</taxon>
        <taxon>Sporadotrichida</taxon>
        <taxon>Oxytrichidae</taxon>
        <taxon>Stylonychinae</taxon>
        <taxon>Stylonychia</taxon>
    </lineage>
</organism>
<dbReference type="PANTHER" id="PTHR37523">
    <property type="entry name" value="METALLOPHOSPHOESTERASE"/>
    <property type="match status" value="1"/>
</dbReference>
<dbReference type="InterPro" id="IPR004843">
    <property type="entry name" value="Calcineurin-like_PHP"/>
</dbReference>
<dbReference type="EMBL" id="CCKQ01018222">
    <property type="protein sequence ID" value="CDW90169.1"/>
    <property type="molecule type" value="Genomic_DNA"/>
</dbReference>
<dbReference type="GO" id="GO:0016787">
    <property type="term" value="F:hydrolase activity"/>
    <property type="evidence" value="ECO:0007669"/>
    <property type="project" value="InterPro"/>
</dbReference>
<dbReference type="Gene3D" id="3.60.21.10">
    <property type="match status" value="1"/>
</dbReference>
<evidence type="ECO:0000259" key="1">
    <source>
        <dbReference type="Pfam" id="PF00149"/>
    </source>
</evidence>
<reference evidence="2 3" key="1">
    <citation type="submission" date="2014-06" db="EMBL/GenBank/DDBJ databases">
        <authorList>
            <person name="Swart Estienne"/>
        </authorList>
    </citation>
    <scope>NUCLEOTIDE SEQUENCE [LARGE SCALE GENOMIC DNA]</scope>
    <source>
        <strain evidence="2 3">130c</strain>
    </source>
</reference>
<sequence>MRNHYDYVLISGDFANIQPNQEGGVSQEEEQKAEQEIADILEQIEKIVDVPIFYIPGNHDPNSLLLPADKRSNLTYNSNNIHNDWTELRPNLALVALGGSTRSDFQKYGSLEQSEIYFPYPYSTDEQFKKDLDGLMEQESMPRNILLMTHDGPRGSSTAQDKTTFLDTGIIHFGSPYLAKLLQQNQGKIICNLHGHCHEGAALDKMKNIRIVNPGSLKHGEFGELKLKENPDGSWRVACFNKHYLN</sequence>
<gene>
    <name evidence="2" type="primary">Contig14854.g15821</name>
    <name evidence="2" type="ORF">STYLEM_19310</name>
</gene>
<proteinExistence type="predicted"/>
<dbReference type="PANTHER" id="PTHR37523:SF1">
    <property type="entry name" value="CALCINEURIN-LIKE PHOSPHOESTERASE DOMAIN-CONTAINING PROTEIN"/>
    <property type="match status" value="1"/>
</dbReference>
<dbReference type="AlphaFoldDB" id="A0A078B704"/>
<feature type="domain" description="Calcineurin-like phosphoesterase" evidence="1">
    <location>
        <begin position="4"/>
        <end position="199"/>
    </location>
</feature>